<dbReference type="Gene3D" id="1.10.630.10">
    <property type="entry name" value="Cytochrome P450"/>
    <property type="match status" value="1"/>
</dbReference>
<evidence type="ECO:0000256" key="5">
    <source>
        <dbReference type="PIRSR" id="PIRSR602401-1"/>
    </source>
</evidence>
<keyword evidence="2 5" id="KW-0349">Heme</keyword>
<sequence length="800" mass="87499">MSPRKTRSKSAAEKQTEKPAPGSGSGSSSGPASGPASVPSSGPAAISTTSVTAAAGPASAAAPAPVTTSAATATAATVPASAVASRRVTRSRVTRSGFNRSRVIRSRFIRSRFIRSRFVPYRIIRSRVTRSANSTTAAAGPAPAAASPPVTRPATTAAAAVAPPSDVTYHRATRAATAAGVDFGSIDTSTNGAPEIYHCDIEDCNFTSHNETGIPEHKKNQHIGTKCYFLLGPGRECGYTGTHKEVLKHFNAVHQPRNPNAEAPFMCQWKDFDAQGNPLPCGKSFAIRGSTERHCRKHHVSKFSFVAAYRIFLHPLRNYPGPLLARVSDIYAGYFAVKMSLHLTTYSDLKHYGAVIRHGPNKLIFNSATALQDIYNTEKANKSRVYLLTVASGKPSIFSMLDKRHHRIRRKIMGQAVNDKAVRAFEPTMTEQIEIFIQQLRSSSRVSDPVNMTERCKWLGMDIVGHLAFGYALNLQTDPTNRYMIPGLAVSTYQFNCFMQCPLLKGLRLHHLIGITGTKERLKYAKVLHRIIGNRLSEPTHAHNDLYSFVADHLDNAADGIQTSELWSEAVFFFPAAGDTTTTAISALFFYLSRNPTAYKKLATEIRSTFKQYEDIRGGQQLTGCRYLRACIDEALRISPPASGTLWREPYNDGEPIVIDGHVIPPGTQVGVSAYSLHHNETYFSKPFEYDPDRWLIEDEAALSLMNSAFIPFSLGARGCAGKSMAYLETGLVIAKTIWLFDFEIAPGKLGTLGEGVPGKGGERGRPSEFQLYDTFGSRHDGPNLIFHLRVDQPSSDPRE</sequence>
<gene>
    <name evidence="7" type="ORF">GQX73_g7383</name>
</gene>
<dbReference type="CDD" id="cd11061">
    <property type="entry name" value="CYP67-like"/>
    <property type="match status" value="1"/>
</dbReference>
<dbReference type="InParanoid" id="A0A7C8N1R3"/>
<evidence type="ECO:0000256" key="2">
    <source>
        <dbReference type="ARBA" id="ARBA00022617"/>
    </source>
</evidence>
<dbReference type="EMBL" id="WUBL01000095">
    <property type="protein sequence ID" value="KAF2966176.1"/>
    <property type="molecule type" value="Genomic_DNA"/>
</dbReference>
<keyword evidence="4 5" id="KW-0408">Iron</keyword>
<keyword evidence="8" id="KW-1185">Reference proteome</keyword>
<keyword evidence="3 5" id="KW-0479">Metal-binding</keyword>
<dbReference type="PRINTS" id="PR00463">
    <property type="entry name" value="EP450I"/>
</dbReference>
<dbReference type="OrthoDB" id="1470350at2759"/>
<evidence type="ECO:0000256" key="3">
    <source>
        <dbReference type="ARBA" id="ARBA00022723"/>
    </source>
</evidence>
<dbReference type="GO" id="GO:0004497">
    <property type="term" value="F:monooxygenase activity"/>
    <property type="evidence" value="ECO:0007669"/>
    <property type="project" value="InterPro"/>
</dbReference>
<dbReference type="InterPro" id="IPR036396">
    <property type="entry name" value="Cyt_P450_sf"/>
</dbReference>
<evidence type="ECO:0000313" key="8">
    <source>
        <dbReference type="Proteomes" id="UP000481858"/>
    </source>
</evidence>
<dbReference type="SUPFAM" id="SSF48264">
    <property type="entry name" value="Cytochrome P450"/>
    <property type="match status" value="1"/>
</dbReference>
<dbReference type="PRINTS" id="PR00385">
    <property type="entry name" value="P450"/>
</dbReference>
<dbReference type="Proteomes" id="UP000481858">
    <property type="component" value="Unassembled WGS sequence"/>
</dbReference>
<evidence type="ECO:0000256" key="4">
    <source>
        <dbReference type="ARBA" id="ARBA00023004"/>
    </source>
</evidence>
<comment type="caution">
    <text evidence="7">The sequence shown here is derived from an EMBL/GenBank/DDBJ whole genome shotgun (WGS) entry which is preliminary data.</text>
</comment>
<dbReference type="InterPro" id="IPR050121">
    <property type="entry name" value="Cytochrome_P450_monoxygenase"/>
</dbReference>
<dbReference type="GO" id="GO:0005506">
    <property type="term" value="F:iron ion binding"/>
    <property type="evidence" value="ECO:0007669"/>
    <property type="project" value="InterPro"/>
</dbReference>
<dbReference type="PANTHER" id="PTHR24305">
    <property type="entry name" value="CYTOCHROME P450"/>
    <property type="match status" value="1"/>
</dbReference>
<dbReference type="PANTHER" id="PTHR24305:SF226">
    <property type="entry name" value="CYTOCHROME P450 MONOOXYGENASE"/>
    <property type="match status" value="1"/>
</dbReference>
<name>A0A7C8N1R3_9PEZI</name>
<organism evidence="7 8">
    <name type="scientific">Xylaria multiplex</name>
    <dbReference type="NCBI Taxonomy" id="323545"/>
    <lineage>
        <taxon>Eukaryota</taxon>
        <taxon>Fungi</taxon>
        <taxon>Dikarya</taxon>
        <taxon>Ascomycota</taxon>
        <taxon>Pezizomycotina</taxon>
        <taxon>Sordariomycetes</taxon>
        <taxon>Xylariomycetidae</taxon>
        <taxon>Xylariales</taxon>
        <taxon>Xylariaceae</taxon>
        <taxon>Xylaria</taxon>
    </lineage>
</organism>
<dbReference type="Pfam" id="PF00067">
    <property type="entry name" value="p450"/>
    <property type="match status" value="1"/>
</dbReference>
<feature type="compositionally biased region" description="Low complexity" evidence="6">
    <location>
        <begin position="131"/>
        <end position="151"/>
    </location>
</feature>
<reference evidence="7 8" key="1">
    <citation type="submission" date="2019-12" db="EMBL/GenBank/DDBJ databases">
        <title>Draft genome sequence of the ascomycete Xylaria multiplex DSM 110363.</title>
        <authorList>
            <person name="Buettner E."/>
            <person name="Kellner H."/>
        </authorList>
    </citation>
    <scope>NUCLEOTIDE SEQUENCE [LARGE SCALE GENOMIC DNA]</scope>
    <source>
        <strain evidence="7 8">DSM 110363</strain>
    </source>
</reference>
<comment type="cofactor">
    <cofactor evidence="1 5">
        <name>heme</name>
        <dbReference type="ChEBI" id="CHEBI:30413"/>
    </cofactor>
</comment>
<feature type="region of interest" description="Disordered" evidence="6">
    <location>
        <begin position="1"/>
        <end position="45"/>
    </location>
</feature>
<dbReference type="InterPro" id="IPR001128">
    <property type="entry name" value="Cyt_P450"/>
</dbReference>
<dbReference type="InterPro" id="IPR002401">
    <property type="entry name" value="Cyt_P450_E_grp-I"/>
</dbReference>
<feature type="compositionally biased region" description="Low complexity" evidence="6">
    <location>
        <begin position="19"/>
        <end position="45"/>
    </location>
</feature>
<proteinExistence type="predicted"/>
<dbReference type="AlphaFoldDB" id="A0A7C8N1R3"/>
<protein>
    <submittedName>
        <fullName evidence="7">Uncharacterized protein</fullName>
    </submittedName>
</protein>
<dbReference type="InterPro" id="IPR017972">
    <property type="entry name" value="Cyt_P450_CS"/>
</dbReference>
<evidence type="ECO:0000256" key="1">
    <source>
        <dbReference type="ARBA" id="ARBA00001971"/>
    </source>
</evidence>
<dbReference type="PROSITE" id="PS00086">
    <property type="entry name" value="CYTOCHROME_P450"/>
    <property type="match status" value="1"/>
</dbReference>
<dbReference type="GO" id="GO:0020037">
    <property type="term" value="F:heme binding"/>
    <property type="evidence" value="ECO:0007669"/>
    <property type="project" value="InterPro"/>
</dbReference>
<dbReference type="GO" id="GO:0016705">
    <property type="term" value="F:oxidoreductase activity, acting on paired donors, with incorporation or reduction of molecular oxygen"/>
    <property type="evidence" value="ECO:0007669"/>
    <property type="project" value="InterPro"/>
</dbReference>
<evidence type="ECO:0000313" key="7">
    <source>
        <dbReference type="EMBL" id="KAF2966176.1"/>
    </source>
</evidence>
<accession>A0A7C8N1R3</accession>
<evidence type="ECO:0000256" key="6">
    <source>
        <dbReference type="SAM" id="MobiDB-lite"/>
    </source>
</evidence>
<feature type="binding site" description="axial binding residue" evidence="5">
    <location>
        <position position="720"/>
    </location>
    <ligand>
        <name>heme</name>
        <dbReference type="ChEBI" id="CHEBI:30413"/>
    </ligand>
    <ligandPart>
        <name>Fe</name>
        <dbReference type="ChEBI" id="CHEBI:18248"/>
    </ligandPart>
</feature>
<feature type="region of interest" description="Disordered" evidence="6">
    <location>
        <begin position="130"/>
        <end position="151"/>
    </location>
</feature>